<evidence type="ECO:0000256" key="1">
    <source>
        <dbReference type="ARBA" id="ARBA00004123"/>
    </source>
</evidence>
<reference evidence="10 11" key="1">
    <citation type="journal article" date="2019" name="Sci. Rep.">
        <title>Comparative genomics of chytrid fungi reveal insights into the obligate biotrophic and pathogenic lifestyle of Synchytrium endobioticum.</title>
        <authorList>
            <person name="van de Vossenberg B.T.L.H."/>
            <person name="Warris S."/>
            <person name="Nguyen H.D.T."/>
            <person name="van Gent-Pelzer M.P.E."/>
            <person name="Joly D.L."/>
            <person name="van de Geest H.C."/>
            <person name="Bonants P.J.M."/>
            <person name="Smith D.S."/>
            <person name="Levesque C.A."/>
            <person name="van der Lee T.A.J."/>
        </authorList>
    </citation>
    <scope>NUCLEOTIDE SEQUENCE [LARGE SCALE GENOMIC DNA]</scope>
    <source>
        <strain evidence="10 11">CBS 809.83</strain>
    </source>
</reference>
<accession>A0A507E323</accession>
<evidence type="ECO:0000259" key="9">
    <source>
        <dbReference type="PROSITE" id="PS50250"/>
    </source>
</evidence>
<dbReference type="STRING" id="109895.A0A507E323"/>
<dbReference type="PANTHER" id="PTHR10758:SF1">
    <property type="entry name" value="COP9 SIGNALOSOME COMPLEX SUBUNIT 3"/>
    <property type="match status" value="1"/>
</dbReference>
<evidence type="ECO:0000256" key="6">
    <source>
        <dbReference type="ARBA" id="ARBA00022790"/>
    </source>
</evidence>
<evidence type="ECO:0000256" key="5">
    <source>
        <dbReference type="ARBA" id="ARBA00022490"/>
    </source>
</evidence>
<dbReference type="Proteomes" id="UP000318582">
    <property type="component" value="Unassembled WGS sequence"/>
</dbReference>
<keyword evidence="7" id="KW-0539">Nucleus</keyword>
<keyword evidence="5" id="KW-0963">Cytoplasm</keyword>
<proteinExistence type="inferred from homology"/>
<dbReference type="InterPro" id="IPR036390">
    <property type="entry name" value="WH_DNA-bd_sf"/>
</dbReference>
<evidence type="ECO:0000313" key="10">
    <source>
        <dbReference type="EMBL" id="TPX57777.1"/>
    </source>
</evidence>
<comment type="similarity">
    <text evidence="3">Belongs to the CSN3 family.</text>
</comment>
<dbReference type="GO" id="GO:0005737">
    <property type="term" value="C:cytoplasm"/>
    <property type="evidence" value="ECO:0007669"/>
    <property type="project" value="UniProtKB-SubCell"/>
</dbReference>
<dbReference type="Pfam" id="PF01399">
    <property type="entry name" value="PCI"/>
    <property type="match status" value="1"/>
</dbReference>
<gene>
    <name evidence="10" type="ORF">PhCBS80983_g03562</name>
</gene>
<dbReference type="Pfam" id="PF22788">
    <property type="entry name" value="COP9_hel_rpt"/>
    <property type="match status" value="1"/>
</dbReference>
<protein>
    <recommendedName>
        <fullName evidence="4">COP9 signalosome complex subunit 3</fullName>
    </recommendedName>
</protein>
<dbReference type="SMART" id="SM00088">
    <property type="entry name" value="PINT"/>
    <property type="match status" value="1"/>
</dbReference>
<dbReference type="SUPFAM" id="SSF46785">
    <property type="entry name" value="Winged helix' DNA-binding domain"/>
    <property type="match status" value="1"/>
</dbReference>
<dbReference type="InterPro" id="IPR055089">
    <property type="entry name" value="COP9_N"/>
</dbReference>
<evidence type="ECO:0000313" key="11">
    <source>
        <dbReference type="Proteomes" id="UP000318582"/>
    </source>
</evidence>
<evidence type="ECO:0000256" key="2">
    <source>
        <dbReference type="ARBA" id="ARBA00004496"/>
    </source>
</evidence>
<keyword evidence="11" id="KW-1185">Reference proteome</keyword>
<dbReference type="GO" id="GO:0006511">
    <property type="term" value="P:ubiquitin-dependent protein catabolic process"/>
    <property type="evidence" value="ECO:0007669"/>
    <property type="project" value="TreeGrafter"/>
</dbReference>
<feature type="domain" description="PCI" evidence="9">
    <location>
        <begin position="125"/>
        <end position="293"/>
    </location>
</feature>
<evidence type="ECO:0000256" key="7">
    <source>
        <dbReference type="ARBA" id="ARBA00023242"/>
    </source>
</evidence>
<dbReference type="InterPro" id="IPR000717">
    <property type="entry name" value="PCI_dom"/>
</dbReference>
<name>A0A507E323_9FUNG</name>
<dbReference type="PROSITE" id="PS50250">
    <property type="entry name" value="PCI"/>
    <property type="match status" value="1"/>
</dbReference>
<dbReference type="GO" id="GO:0008180">
    <property type="term" value="C:COP9 signalosome"/>
    <property type="evidence" value="ECO:0007669"/>
    <property type="project" value="UniProtKB-KW"/>
</dbReference>
<dbReference type="AlphaFoldDB" id="A0A507E323"/>
<evidence type="ECO:0000256" key="3">
    <source>
        <dbReference type="ARBA" id="ARBA00007084"/>
    </source>
</evidence>
<keyword evidence="6" id="KW-0736">Signalosome</keyword>
<evidence type="ECO:0000256" key="8">
    <source>
        <dbReference type="SAM" id="MobiDB-lite"/>
    </source>
</evidence>
<dbReference type="EMBL" id="QEAQ01000047">
    <property type="protein sequence ID" value="TPX57777.1"/>
    <property type="molecule type" value="Genomic_DNA"/>
</dbReference>
<dbReference type="PANTHER" id="PTHR10758">
    <property type="entry name" value="26S PROTEASOME NON-ATPASE REGULATORY SUBUNIT 3/COP9 SIGNALOSOME COMPLEX SUBUNIT 3"/>
    <property type="match status" value="1"/>
</dbReference>
<dbReference type="InterPro" id="IPR050756">
    <property type="entry name" value="CSN3"/>
</dbReference>
<feature type="region of interest" description="Disordered" evidence="8">
    <location>
        <begin position="338"/>
        <end position="362"/>
    </location>
</feature>
<comment type="caution">
    <text evidence="10">The sequence shown here is derived from an EMBL/GenBank/DDBJ whole genome shotgun (WGS) entry which is preliminary data.</text>
</comment>
<organism evidence="10 11">
    <name type="scientific">Powellomyces hirtus</name>
    <dbReference type="NCBI Taxonomy" id="109895"/>
    <lineage>
        <taxon>Eukaryota</taxon>
        <taxon>Fungi</taxon>
        <taxon>Fungi incertae sedis</taxon>
        <taxon>Chytridiomycota</taxon>
        <taxon>Chytridiomycota incertae sedis</taxon>
        <taxon>Chytridiomycetes</taxon>
        <taxon>Spizellomycetales</taxon>
        <taxon>Powellomycetaceae</taxon>
        <taxon>Powellomyces</taxon>
    </lineage>
</organism>
<comment type="subcellular location">
    <subcellularLocation>
        <location evidence="2">Cytoplasm</location>
    </subcellularLocation>
    <subcellularLocation>
        <location evidence="1">Nucleus</location>
    </subcellularLocation>
</comment>
<sequence length="362" mass="40222">MSVLFRHVMTFMELFDPSHVNVVPAKMGAFGEAVFNLARKAGSPNLAVRPLQIACVRWSAPDGANLTACHPLLCKASLLAKTPRAALIVIDRDISEINPSAFGIKYQHFLLYHYYGGMIYTGLRLYDRACQFFKLCITAPGPSVSAIQIEAYRKFILVSLLAHGVVPPLPKYTSPSVLRASKQQCKPYLEFAQAYESLSNARIETEFKNGEQAFQSHGNRGIALQCMQALTRRNVQQLTETYLTLSLEDIAKSVGLVEVAETERLILRMIEEGHVFAKISARDGGMVSFQDPPQRYTDVETTRRLHGEITQAMLLENQMLKMDRSIAVSKDFVAKVASGERGSAPPSAGLDDEMFDTAAWRE</sequence>
<evidence type="ECO:0000256" key="4">
    <source>
        <dbReference type="ARBA" id="ARBA00014878"/>
    </source>
</evidence>